<evidence type="ECO:0000313" key="1">
    <source>
        <dbReference type="EMBL" id="KKK71643.1"/>
    </source>
</evidence>
<comment type="caution">
    <text evidence="1">The sequence shown here is derived from an EMBL/GenBank/DDBJ whole genome shotgun (WGS) entry which is preliminary data.</text>
</comment>
<organism evidence="1">
    <name type="scientific">marine sediment metagenome</name>
    <dbReference type="NCBI Taxonomy" id="412755"/>
    <lineage>
        <taxon>unclassified sequences</taxon>
        <taxon>metagenomes</taxon>
        <taxon>ecological metagenomes</taxon>
    </lineage>
</organism>
<proteinExistence type="predicted"/>
<accession>A0A0F8XRQ0</accession>
<dbReference type="EMBL" id="LAZR01057640">
    <property type="protein sequence ID" value="KKK71643.1"/>
    <property type="molecule type" value="Genomic_DNA"/>
</dbReference>
<gene>
    <name evidence="1" type="ORF">LCGC14_2911850</name>
</gene>
<name>A0A0F8XRQ0_9ZZZZ</name>
<sequence length="205" mass="23945">PSEKNVIIMGLKFEEIKEERPILIDEQIATGKSRGTIRDAKYVVLEYYQGNIKTIKERISEFFKNSKTKNIVRINKADAGNEKVINEIREFVKQESSKIDFPPAKIRFTTCDLQRRAKAKKKYTDARSEAYYGLENLRKRDLIEFSKLGGIPDLKKEIIHQLSTVSYPRQSDERKKVDIAEDLSYEFLDALVFFIWNWGMAFAFC</sequence>
<feature type="non-terminal residue" evidence="1">
    <location>
        <position position="1"/>
    </location>
</feature>
<protein>
    <submittedName>
        <fullName evidence="1">Uncharacterized protein</fullName>
    </submittedName>
</protein>
<dbReference type="AlphaFoldDB" id="A0A0F8XRQ0"/>
<reference evidence="1" key="1">
    <citation type="journal article" date="2015" name="Nature">
        <title>Complex archaea that bridge the gap between prokaryotes and eukaryotes.</title>
        <authorList>
            <person name="Spang A."/>
            <person name="Saw J.H."/>
            <person name="Jorgensen S.L."/>
            <person name="Zaremba-Niedzwiedzka K."/>
            <person name="Martijn J."/>
            <person name="Lind A.E."/>
            <person name="van Eijk R."/>
            <person name="Schleper C."/>
            <person name="Guy L."/>
            <person name="Ettema T.J."/>
        </authorList>
    </citation>
    <scope>NUCLEOTIDE SEQUENCE</scope>
</reference>